<protein>
    <submittedName>
        <fullName evidence="1">Gp171</fullName>
    </submittedName>
</protein>
<evidence type="ECO:0000313" key="2">
    <source>
        <dbReference type="Proteomes" id="UP000000909"/>
    </source>
</evidence>
<dbReference type="KEGG" id="vg:4239034"/>
<keyword evidence="2" id="KW-1185">Reference proteome</keyword>
<proteinExistence type="predicted"/>
<name>Q0QZ54_BPSYS</name>
<dbReference type="GeneID" id="4239034"/>
<accession>Q0QZ54</accession>
<reference evidence="1 2" key="1">
    <citation type="journal article" date="2007" name="Environ. Microbiol.">
        <title>Genomic and structural analysis of Syn9, a cyanophage infecting marine Prochlorococcus and Synechococcus.</title>
        <authorList>
            <person name="Weigele P.R."/>
            <person name="Pope W.H."/>
            <person name="Pedulla M.L."/>
            <person name="Houtz J.M."/>
            <person name="Smith A.L."/>
            <person name="Conway J.F."/>
            <person name="King J."/>
            <person name="Hatfull G.F."/>
            <person name="Lawrence J.G."/>
            <person name="Hendrix R.W."/>
        </authorList>
    </citation>
    <scope>NUCLEOTIDE SEQUENCE</scope>
</reference>
<dbReference type="RefSeq" id="YP_717841.1">
    <property type="nucleotide sequence ID" value="NC_008296.2"/>
</dbReference>
<dbReference type="EMBL" id="DQ149023">
    <property type="protein sequence ID" value="ABA47142.1"/>
    <property type="molecule type" value="Genomic_DNA"/>
</dbReference>
<sequence>MRNGEDVICDLYEVTMKDGEEAFAFQLRNPYLVYLTQGMDAEADGEIHKISDPSLGLEPWMPLLKGDSIMVKMDEIVSAYETHDQIVDKYNEIIGAKEHVESAATEERESD</sequence>
<organismHost>
    <name type="scientific">Synechococcus</name>
    <dbReference type="NCBI Taxonomy" id="1129"/>
</organismHost>
<dbReference type="Gene3D" id="2.30.30.100">
    <property type="match status" value="1"/>
</dbReference>
<organism evidence="1 2">
    <name type="scientific">Synechococcus phage syn9</name>
    <dbReference type="NCBI Taxonomy" id="382359"/>
    <lineage>
        <taxon>Viruses</taxon>
        <taxon>Duplodnaviria</taxon>
        <taxon>Heunggongvirae</taxon>
        <taxon>Uroviricota</taxon>
        <taxon>Caudoviricetes</taxon>
        <taxon>Pantevenvirales</taxon>
        <taxon>Kyanoviridae</taxon>
        <taxon>Ormenosvirus</taxon>
        <taxon>Ormenosvirus syn9</taxon>
    </lineage>
</organism>
<dbReference type="OrthoDB" id="29156at10239"/>
<dbReference type="Proteomes" id="UP000000909">
    <property type="component" value="Segment"/>
</dbReference>
<evidence type="ECO:0000313" key="1">
    <source>
        <dbReference type="EMBL" id="ABA47142.1"/>
    </source>
</evidence>